<dbReference type="RefSeq" id="WP_089742802.1">
    <property type="nucleotide sequence ID" value="NZ_FOGL01000017.1"/>
</dbReference>
<dbReference type="STRING" id="531814.SAMN04487944_117106"/>
<organism evidence="1 2">
    <name type="scientific">Gracilibacillus ureilyticus</name>
    <dbReference type="NCBI Taxonomy" id="531814"/>
    <lineage>
        <taxon>Bacteria</taxon>
        <taxon>Bacillati</taxon>
        <taxon>Bacillota</taxon>
        <taxon>Bacilli</taxon>
        <taxon>Bacillales</taxon>
        <taxon>Bacillaceae</taxon>
        <taxon>Gracilibacillus</taxon>
    </lineage>
</organism>
<keyword evidence="2" id="KW-1185">Reference proteome</keyword>
<reference evidence="1 2" key="1">
    <citation type="submission" date="2016-10" db="EMBL/GenBank/DDBJ databases">
        <authorList>
            <person name="de Groot N.N."/>
        </authorList>
    </citation>
    <scope>NUCLEOTIDE SEQUENCE [LARGE SCALE GENOMIC DNA]</scope>
    <source>
        <strain evidence="1 2">CGMCC 1.7727</strain>
    </source>
</reference>
<evidence type="ECO:0000313" key="2">
    <source>
        <dbReference type="Proteomes" id="UP000199687"/>
    </source>
</evidence>
<dbReference type="EMBL" id="FOGL01000017">
    <property type="protein sequence ID" value="SES08775.1"/>
    <property type="molecule type" value="Genomic_DNA"/>
</dbReference>
<dbReference type="OrthoDB" id="3727885at2"/>
<proteinExistence type="predicted"/>
<protein>
    <submittedName>
        <fullName evidence="1">Uncharacterized protein</fullName>
    </submittedName>
</protein>
<evidence type="ECO:0000313" key="1">
    <source>
        <dbReference type="EMBL" id="SES08775.1"/>
    </source>
</evidence>
<gene>
    <name evidence="1" type="ORF">SAMN04487944_117106</name>
</gene>
<dbReference type="AlphaFoldDB" id="A0A1H9UH63"/>
<sequence>MDRIYFVDNPWPNGHRITSFHWEAHFKYEAADEKRNGLYFDLHIETADYYEEDIDDEDDEDEDDDGGDWQAKIVWNNYHRCTLSSQEWDNKGFLVESEHSPFDLTALDGKEYAVDFLTQKELENPDLNKTAFDVYLLGHDASAFHSIHFTKIEGECYRIDWKGKLAQAYVGDYEFKYDFHTTISSAVFNGIYIPKEISDKQAYEFLERFVQMPELFEMNWRNRERRFMIK</sequence>
<name>A0A1H9UH63_9BACI</name>
<dbReference type="Proteomes" id="UP000199687">
    <property type="component" value="Unassembled WGS sequence"/>
</dbReference>
<accession>A0A1H9UH63</accession>